<evidence type="ECO:0000256" key="4">
    <source>
        <dbReference type="ARBA" id="ARBA00023180"/>
    </source>
</evidence>
<feature type="domain" description="Ig-like" evidence="8">
    <location>
        <begin position="30"/>
        <end position="120"/>
    </location>
</feature>
<feature type="compositionally biased region" description="Pro residues" evidence="6">
    <location>
        <begin position="1018"/>
        <end position="1028"/>
    </location>
</feature>
<feature type="domain" description="Ig-like" evidence="8">
    <location>
        <begin position="447"/>
        <end position="555"/>
    </location>
</feature>
<dbReference type="SMART" id="SM00408">
    <property type="entry name" value="IGc2"/>
    <property type="match status" value="3"/>
</dbReference>
<dbReference type="CDD" id="cd00063">
    <property type="entry name" value="FN3"/>
    <property type="match status" value="1"/>
</dbReference>
<dbReference type="Gene3D" id="2.60.40.10">
    <property type="entry name" value="Immunoglobulins"/>
    <property type="match status" value="6"/>
</dbReference>
<evidence type="ECO:0008006" key="12">
    <source>
        <dbReference type="Google" id="ProtNLM"/>
    </source>
</evidence>
<feature type="transmembrane region" description="Helical" evidence="7">
    <location>
        <begin position="694"/>
        <end position="717"/>
    </location>
</feature>
<keyword evidence="4" id="KW-0325">Glycoprotein</keyword>
<gene>
    <name evidence="10" type="ORF">TCAL_12673</name>
</gene>
<evidence type="ECO:0000256" key="5">
    <source>
        <dbReference type="ARBA" id="ARBA00023319"/>
    </source>
</evidence>
<organism evidence="10 11">
    <name type="scientific">Tigriopus californicus</name>
    <name type="common">Marine copepod</name>
    <dbReference type="NCBI Taxonomy" id="6832"/>
    <lineage>
        <taxon>Eukaryota</taxon>
        <taxon>Metazoa</taxon>
        <taxon>Ecdysozoa</taxon>
        <taxon>Arthropoda</taxon>
        <taxon>Crustacea</taxon>
        <taxon>Multicrustacea</taxon>
        <taxon>Hexanauplia</taxon>
        <taxon>Copepoda</taxon>
        <taxon>Harpacticoida</taxon>
        <taxon>Harpacticidae</taxon>
        <taxon>Tigriopus</taxon>
    </lineage>
</organism>
<feature type="compositionally biased region" description="Polar residues" evidence="6">
    <location>
        <begin position="912"/>
        <end position="930"/>
    </location>
</feature>
<feature type="compositionally biased region" description="Polar residues" evidence="6">
    <location>
        <begin position="940"/>
        <end position="953"/>
    </location>
</feature>
<reference evidence="10 11" key="1">
    <citation type="journal article" date="2018" name="Nat. Ecol. Evol.">
        <title>Genomic signatures of mitonuclear coevolution across populations of Tigriopus californicus.</title>
        <authorList>
            <person name="Barreto F.S."/>
            <person name="Watson E.T."/>
            <person name="Lima T.G."/>
            <person name="Willett C.S."/>
            <person name="Edmands S."/>
            <person name="Li W."/>
            <person name="Burton R.S."/>
        </authorList>
    </citation>
    <scope>NUCLEOTIDE SEQUENCE [LARGE SCALE GENOMIC DNA]</scope>
    <source>
        <strain evidence="10 11">San Diego</strain>
    </source>
</reference>
<evidence type="ECO:0000256" key="7">
    <source>
        <dbReference type="SAM" id="Phobius"/>
    </source>
</evidence>
<dbReference type="PANTHER" id="PTHR11640">
    <property type="entry name" value="NEPHRIN"/>
    <property type="match status" value="1"/>
</dbReference>
<dbReference type="SMART" id="SM00409">
    <property type="entry name" value="IG"/>
    <property type="match status" value="5"/>
</dbReference>
<dbReference type="Proteomes" id="UP000318571">
    <property type="component" value="Chromosome 7"/>
</dbReference>
<dbReference type="OMA" id="EANEMNW"/>
<dbReference type="PANTHER" id="PTHR11640:SF164">
    <property type="entry name" value="MAM DOMAIN-CONTAINING GLYCOSYLPHOSPHATIDYLINOSITOL ANCHOR PROTEIN 1"/>
    <property type="match status" value="1"/>
</dbReference>
<keyword evidence="11" id="KW-1185">Reference proteome</keyword>
<dbReference type="Pfam" id="PF00041">
    <property type="entry name" value="fn3"/>
    <property type="match status" value="1"/>
</dbReference>
<feature type="domain" description="Ig-like" evidence="8">
    <location>
        <begin position="254"/>
        <end position="338"/>
    </location>
</feature>
<accession>A0A553P4J1</accession>
<evidence type="ECO:0000313" key="11">
    <source>
        <dbReference type="Proteomes" id="UP000318571"/>
    </source>
</evidence>
<comment type="subcellular location">
    <subcellularLocation>
        <location evidence="1">Membrane</location>
        <topology evidence="1">Single-pass type I membrane protein</topology>
    </subcellularLocation>
</comment>
<evidence type="ECO:0000259" key="8">
    <source>
        <dbReference type="PROSITE" id="PS50835"/>
    </source>
</evidence>
<feature type="domain" description="Ig-like" evidence="8">
    <location>
        <begin position="137"/>
        <end position="247"/>
    </location>
</feature>
<feature type="region of interest" description="Disordered" evidence="6">
    <location>
        <begin position="1012"/>
        <end position="1044"/>
    </location>
</feature>
<feature type="domain" description="Ig-like" evidence="8">
    <location>
        <begin position="345"/>
        <end position="440"/>
    </location>
</feature>
<dbReference type="EMBL" id="VCGU01000008">
    <property type="protein sequence ID" value="TRY72611.1"/>
    <property type="molecule type" value="Genomic_DNA"/>
</dbReference>
<dbReference type="SUPFAM" id="SSF49265">
    <property type="entry name" value="Fibronectin type III"/>
    <property type="match status" value="1"/>
</dbReference>
<feature type="domain" description="Fibronectin type-III" evidence="9">
    <location>
        <begin position="562"/>
        <end position="659"/>
    </location>
</feature>
<keyword evidence="5" id="KW-0393">Immunoglobulin domain</keyword>
<dbReference type="PROSITE" id="PS50853">
    <property type="entry name" value="FN3"/>
    <property type="match status" value="1"/>
</dbReference>
<dbReference type="PROSITE" id="PS50835">
    <property type="entry name" value="IG_LIKE"/>
    <property type="match status" value="5"/>
</dbReference>
<sequence>MGLEVTQQQSKKHSVDRVDCPLRHEAPSAPLIRGLPQNKTLREGQLLTLTCESLDGSPKPHLRWFIDDQREEIKQANYTHLPYPKSMLQIVTSREDNNKLYRCEATNTANLLKPVFANIRFNVFFPPKSLEIKLERPETHFNYDRTRAFKQAKKFSDAKYKIVMAGELIRLLCVSDSSKPRPLFRWTENSVVKDANETDFKPSVFGGEEIRSVMEFRARPEQNGNVYECFAHNPTIEVPHEISAKITLVVLFKPIFPAEVMGTYTVVEGESRNLSLKATGNPPEIEYAWTFPSSAEKNRIRQLKHRLTITDTQRSDAGNYFVTASNSYGDFKTNISVYLDVLYPPKINYITPDQTIVEESKAEFRCSIQANPFTDDTISWHLPDRPGGLLAWRSRKEVSVDVINQTSTLTIHFANREDRGRVVCMANNGVRGVEVTKTSSLIINHEPFILKEMAFTKFAVQRGSPAYLRCRSISMPEPSFTWHMTSKLSHVTKQVHPTDPNRGESVLPTQAVHGQINTYDSLLKLDNIRTEHYSTVFKCVAENGYGADEHLISLTEPGRPEKPSQFHIVLTTPNSVRLSWNPGFDGGYNQTFALTVYQQRTGREVKKKTLEANEMNWWLNETTISNLVPETSYLVRIQAKNKAGLSESYEELFVKTRGGFNEQTAFLRQDLRIGFLEFLALENAVKEEEVMPRVMIISIVLVVVMALVLVLVFFYCFCKCLGQHHSTPTLNNRNRIKTESQNVLHSTSTNPLIESYTPSKYNRVLKKEFLYPTFEKGRTRSNSTSSSAKLDYKELARSLSMPGQEENGNGLPFAPNGDPFGLARGSCSQHGTLRRNAQRHNSAGYNTTLEDDVFEDSDSLGYPPPTQSIHHFSDIASGRQLMNPIMAHTSIGSRLASSGLPDSTYIPLRHSSVSSTRQLQPPLNGFTPTTSHKDMREPECQQQSSSFYWGNSSPTSPIRPYPYTATLPRKSPGNNYQVPNGHIHHHHKRTRANHSARFHGLRKLNSADVLMTSGDDSPPLPPPPPPPMTSFRHLPYGSKSSMMV</sequence>
<dbReference type="InterPro" id="IPR003598">
    <property type="entry name" value="Ig_sub2"/>
</dbReference>
<dbReference type="InterPro" id="IPR036116">
    <property type="entry name" value="FN3_sf"/>
</dbReference>
<comment type="caution">
    <text evidence="10">The sequence shown here is derived from an EMBL/GenBank/DDBJ whole genome shotgun (WGS) entry which is preliminary data.</text>
</comment>
<dbReference type="Pfam" id="PF13927">
    <property type="entry name" value="Ig_3"/>
    <property type="match status" value="3"/>
</dbReference>
<keyword evidence="7" id="KW-0812">Transmembrane</keyword>
<dbReference type="AlphaFoldDB" id="A0A553P4J1"/>
<evidence type="ECO:0000259" key="9">
    <source>
        <dbReference type="PROSITE" id="PS50853"/>
    </source>
</evidence>
<proteinExistence type="predicted"/>
<keyword evidence="2 7" id="KW-0472">Membrane</keyword>
<evidence type="ECO:0000256" key="1">
    <source>
        <dbReference type="ARBA" id="ARBA00004479"/>
    </source>
</evidence>
<dbReference type="GO" id="GO:0005886">
    <property type="term" value="C:plasma membrane"/>
    <property type="evidence" value="ECO:0007669"/>
    <property type="project" value="TreeGrafter"/>
</dbReference>
<evidence type="ECO:0000256" key="3">
    <source>
        <dbReference type="ARBA" id="ARBA00023157"/>
    </source>
</evidence>
<dbReference type="InterPro" id="IPR003961">
    <property type="entry name" value="FN3_dom"/>
</dbReference>
<dbReference type="SUPFAM" id="SSF48726">
    <property type="entry name" value="Immunoglobulin"/>
    <property type="match status" value="5"/>
</dbReference>
<keyword evidence="3" id="KW-1015">Disulfide bond</keyword>
<dbReference type="InterPro" id="IPR036179">
    <property type="entry name" value="Ig-like_dom_sf"/>
</dbReference>
<name>A0A553P4J1_TIGCA</name>
<evidence type="ECO:0000313" key="10">
    <source>
        <dbReference type="EMBL" id="TRY72611.1"/>
    </source>
</evidence>
<protein>
    <recommendedName>
        <fullName evidence="12">Nephrin</fullName>
    </recommendedName>
</protein>
<dbReference type="GO" id="GO:0050839">
    <property type="term" value="F:cell adhesion molecule binding"/>
    <property type="evidence" value="ECO:0007669"/>
    <property type="project" value="TreeGrafter"/>
</dbReference>
<dbReference type="InterPro" id="IPR051275">
    <property type="entry name" value="Cell_adhesion_signaling"/>
</dbReference>
<dbReference type="SMART" id="SM00060">
    <property type="entry name" value="FN3"/>
    <property type="match status" value="1"/>
</dbReference>
<dbReference type="GO" id="GO:0098609">
    <property type="term" value="P:cell-cell adhesion"/>
    <property type="evidence" value="ECO:0007669"/>
    <property type="project" value="TreeGrafter"/>
</dbReference>
<evidence type="ECO:0000256" key="2">
    <source>
        <dbReference type="ARBA" id="ARBA00023136"/>
    </source>
</evidence>
<dbReference type="InterPro" id="IPR007110">
    <property type="entry name" value="Ig-like_dom"/>
</dbReference>
<feature type="region of interest" description="Disordered" evidence="6">
    <location>
        <begin position="912"/>
        <end position="953"/>
    </location>
</feature>
<keyword evidence="7" id="KW-1133">Transmembrane helix</keyword>
<dbReference type="InterPro" id="IPR003599">
    <property type="entry name" value="Ig_sub"/>
</dbReference>
<evidence type="ECO:0000256" key="6">
    <source>
        <dbReference type="SAM" id="MobiDB-lite"/>
    </source>
</evidence>
<dbReference type="InterPro" id="IPR013783">
    <property type="entry name" value="Ig-like_fold"/>
</dbReference>
<dbReference type="GO" id="GO:0005911">
    <property type="term" value="C:cell-cell junction"/>
    <property type="evidence" value="ECO:0007669"/>
    <property type="project" value="TreeGrafter"/>
</dbReference>
<dbReference type="STRING" id="6832.A0A553P4J1"/>